<name>A0A0E0DHD8_9ORYZ</name>
<evidence type="ECO:0000313" key="2">
    <source>
        <dbReference type="Proteomes" id="UP000008021"/>
    </source>
</evidence>
<reference evidence="1" key="1">
    <citation type="submission" date="2015-04" db="UniProtKB">
        <authorList>
            <consortium name="EnsemblPlants"/>
        </authorList>
    </citation>
    <scope>IDENTIFICATION</scope>
</reference>
<proteinExistence type="predicted"/>
<reference evidence="1" key="2">
    <citation type="submission" date="2018-05" db="EMBL/GenBank/DDBJ databases">
        <title>OmerRS3 (Oryza meridionalis Reference Sequence Version 3).</title>
        <authorList>
            <person name="Zhang J."/>
            <person name="Kudrna D."/>
            <person name="Lee S."/>
            <person name="Talag J."/>
            <person name="Welchert J."/>
            <person name="Wing R.A."/>
        </authorList>
    </citation>
    <scope>NUCLEOTIDE SEQUENCE [LARGE SCALE GENOMIC DNA]</scope>
    <source>
        <strain evidence="1">cv. OR44</strain>
    </source>
</reference>
<dbReference type="Proteomes" id="UP000008021">
    <property type="component" value="Chromosome 4"/>
</dbReference>
<dbReference type="AlphaFoldDB" id="A0A0E0DHD8"/>
<protein>
    <submittedName>
        <fullName evidence="1">Uncharacterized protein</fullName>
    </submittedName>
</protein>
<sequence>MASTYFPDLCFDRMAQADKTIQHQSTFDIVSSLAAVPLRPSMEKGSAEGDVAVELPDGFALILAIVKLYWTKQKIAMKLYVKSKEH</sequence>
<organism evidence="1">
    <name type="scientific">Oryza meridionalis</name>
    <dbReference type="NCBI Taxonomy" id="40149"/>
    <lineage>
        <taxon>Eukaryota</taxon>
        <taxon>Viridiplantae</taxon>
        <taxon>Streptophyta</taxon>
        <taxon>Embryophyta</taxon>
        <taxon>Tracheophyta</taxon>
        <taxon>Spermatophyta</taxon>
        <taxon>Magnoliopsida</taxon>
        <taxon>Liliopsida</taxon>
        <taxon>Poales</taxon>
        <taxon>Poaceae</taxon>
        <taxon>BOP clade</taxon>
        <taxon>Oryzoideae</taxon>
        <taxon>Oryzeae</taxon>
        <taxon>Oryzinae</taxon>
        <taxon>Oryza</taxon>
    </lineage>
</organism>
<keyword evidence="2" id="KW-1185">Reference proteome</keyword>
<evidence type="ECO:0000313" key="1">
    <source>
        <dbReference type="EnsemblPlants" id="OMERI04G18660.1"/>
    </source>
</evidence>
<dbReference type="HOGENOM" id="CLU_2214056_0_0_1"/>
<dbReference type="EnsemblPlants" id="OMERI04G18660.1">
    <property type="protein sequence ID" value="OMERI04G18660.1"/>
    <property type="gene ID" value="OMERI04G18660"/>
</dbReference>
<accession>A0A0E0DHD8</accession>
<dbReference type="Gramene" id="OMERI04G18660.1">
    <property type="protein sequence ID" value="OMERI04G18660.1"/>
    <property type="gene ID" value="OMERI04G18660"/>
</dbReference>